<comment type="caution">
    <text evidence="10">The sequence shown here is derived from an EMBL/GenBank/DDBJ whole genome shotgun (WGS) entry which is preliminary data.</text>
</comment>
<dbReference type="GO" id="GO:0016491">
    <property type="term" value="F:oxidoreductase activity"/>
    <property type="evidence" value="ECO:0007669"/>
    <property type="project" value="UniProtKB-KW"/>
</dbReference>
<evidence type="ECO:0000256" key="5">
    <source>
        <dbReference type="ARBA" id="ARBA00023002"/>
    </source>
</evidence>
<dbReference type="InterPro" id="IPR036047">
    <property type="entry name" value="F-box-like_dom_sf"/>
</dbReference>
<evidence type="ECO:0000256" key="7">
    <source>
        <dbReference type="ARBA" id="ARBA00023242"/>
    </source>
</evidence>
<evidence type="ECO:0000256" key="1">
    <source>
        <dbReference type="ARBA" id="ARBA00001954"/>
    </source>
</evidence>
<gene>
    <name evidence="10" type="ORF">DVH24_016790</name>
</gene>
<comment type="subcellular location">
    <subcellularLocation>
        <location evidence="2">Nucleus</location>
    </subcellularLocation>
</comment>
<dbReference type="InterPro" id="IPR041667">
    <property type="entry name" value="Cupin_8"/>
</dbReference>
<keyword evidence="11" id="KW-1185">Reference proteome</keyword>
<comment type="similarity">
    <text evidence="3">Belongs to the JARID1 histone demethylase family.</text>
</comment>
<evidence type="ECO:0000256" key="4">
    <source>
        <dbReference type="ARBA" id="ARBA00022723"/>
    </source>
</evidence>
<keyword evidence="7" id="KW-0539">Nucleus</keyword>
<dbReference type="GO" id="GO:0005737">
    <property type="term" value="C:cytoplasm"/>
    <property type="evidence" value="ECO:0007669"/>
    <property type="project" value="TreeGrafter"/>
</dbReference>
<evidence type="ECO:0008006" key="12">
    <source>
        <dbReference type="Google" id="ProtNLM"/>
    </source>
</evidence>
<evidence type="ECO:0000256" key="2">
    <source>
        <dbReference type="ARBA" id="ARBA00004123"/>
    </source>
</evidence>
<dbReference type="EMBL" id="RDQH01000341">
    <property type="protein sequence ID" value="RXH73968.1"/>
    <property type="molecule type" value="Genomic_DNA"/>
</dbReference>
<dbReference type="Gene3D" id="2.60.120.650">
    <property type="entry name" value="Cupin"/>
    <property type="match status" value="1"/>
</dbReference>
<dbReference type="GO" id="GO:0046872">
    <property type="term" value="F:metal ion binding"/>
    <property type="evidence" value="ECO:0007669"/>
    <property type="project" value="UniProtKB-KW"/>
</dbReference>
<protein>
    <recommendedName>
        <fullName evidence="12">F-box domain-containing protein</fullName>
    </recommendedName>
</protein>
<organism evidence="10 11">
    <name type="scientific">Malus domestica</name>
    <name type="common">Apple</name>
    <name type="synonym">Pyrus malus</name>
    <dbReference type="NCBI Taxonomy" id="3750"/>
    <lineage>
        <taxon>Eukaryota</taxon>
        <taxon>Viridiplantae</taxon>
        <taxon>Streptophyta</taxon>
        <taxon>Embryophyta</taxon>
        <taxon>Tracheophyta</taxon>
        <taxon>Spermatophyta</taxon>
        <taxon>Magnoliopsida</taxon>
        <taxon>eudicotyledons</taxon>
        <taxon>Gunneridae</taxon>
        <taxon>Pentapetalae</taxon>
        <taxon>rosids</taxon>
        <taxon>fabids</taxon>
        <taxon>Rosales</taxon>
        <taxon>Rosaceae</taxon>
        <taxon>Amygdaloideae</taxon>
        <taxon>Maleae</taxon>
        <taxon>Malus</taxon>
    </lineage>
</organism>
<sequence>MENSEAHALGLTDRRPAALGNFRVLPDDLICDILEYLSPRDVARLACVSSVMYILCNEEPLWMSLCLGKVNGPLQYKGSWKKTALHLENVPYECDEAGRKPLYFDGFNSLFLYRRLYRCHTTLDGFSFDDGNVARTKNLAMEDFCRDYDGKKPKYGDTAFIISQKSARKVSMKFKDYVSYLKIQHDEDPLYIFDHKFGEVAPALLKDYSLPCLFQEDFFDVLDGDKRPPFRWLIIGPQRSGASWHVDPALTSAWNTLLVGRKRWALYPPGRVLLGVTVHVNEEDGDVNIETPSSLQWWLDFYPLLADEDKPIECTQVPGETIFVPSGWWHCVLNLEPSIAVTQNFVNPKNFEFVCLDMAPGYRHKGVCRAGLLAHEEGISENDPIISDPIRKKKRVRTLEPGEKNAGAASNDHNVPQGSYQGFSYDINFLAMYLDKERDHYNSPWSSGNCIGQREMREWLFKLWCGKPGMRDLIWKGACLALNAGRWSECLAEICAFHNLPSPAEDERLPVGTGSNPVYLLSDCVVKIFVEEGLETSLYGLGTELEFYNLLCKVNCPLKNHMPDVLESGIIYLENGVYRIVPWDGNMVPDVIARCNLIPEKFDVDGCPCPFGVWSKKQFNYRRAGMPIHETVSSPECSRIWPYLITKRCKGKIYAELRDTISLEDALNLASFLGEQLRNLHLLPRPPFSVSTFSDIEPEIDMPLSNGCMEAVPDKSKIPAEWNIFIRTLMRKKDVSSRLVKWGDPIPATLIEKVDEYLPDDFAKLLHIFEDENGLNKVGKVCSWIHSDIMDDNIHMEPCGANSCLIENTKDNGLVTNGSVNGNGNSAGTESWRPSHILDFSDLSIGDPIFDIIPIYLDIFRGDTHLLKRLLESYKVPLVSGESQNKSVKGGDKFGRLSYHAMCYCIMHEENVLGAIFSIWSELKTAKTWEEVEQAVWGELNNYKGFPGGCPLVYPRARSCCWLYPTWEGNWTQLGMCCLLERGRAHGQGLQVRVAWSG</sequence>
<dbReference type="InterPro" id="IPR003347">
    <property type="entry name" value="JmjC_dom"/>
</dbReference>
<dbReference type="InterPro" id="IPR050910">
    <property type="entry name" value="JMJD6_ArgDemeth/LysHydrox"/>
</dbReference>
<dbReference type="SUPFAM" id="SSF81383">
    <property type="entry name" value="F-box domain"/>
    <property type="match status" value="1"/>
</dbReference>
<dbReference type="SUPFAM" id="SSF51197">
    <property type="entry name" value="Clavaminate synthase-like"/>
    <property type="match status" value="1"/>
</dbReference>
<evidence type="ECO:0000259" key="9">
    <source>
        <dbReference type="PROSITE" id="PS51184"/>
    </source>
</evidence>
<feature type="domain" description="JmjC" evidence="9">
    <location>
        <begin position="199"/>
        <end position="362"/>
    </location>
</feature>
<proteinExistence type="inferred from homology"/>
<dbReference type="PANTHER" id="PTHR12480">
    <property type="entry name" value="ARGININE DEMETHYLASE AND LYSYL-HYDROXYLASE JMJD"/>
    <property type="match status" value="1"/>
</dbReference>
<keyword evidence="6" id="KW-0408">Iron</keyword>
<dbReference type="PANTHER" id="PTHR12480:SF35">
    <property type="entry name" value="TRANSCRIPTION FACTOR JUMONJI, JMJC DOMAIN-CONTAINING PROTEIN"/>
    <property type="match status" value="1"/>
</dbReference>
<accession>A0A498HR03</accession>
<name>A0A498HR03_MALDO</name>
<dbReference type="Pfam" id="PF12937">
    <property type="entry name" value="F-box-like"/>
    <property type="match status" value="1"/>
</dbReference>
<dbReference type="SMART" id="SM00558">
    <property type="entry name" value="JmjC"/>
    <property type="match status" value="1"/>
</dbReference>
<dbReference type="InterPro" id="IPR001810">
    <property type="entry name" value="F-box_dom"/>
</dbReference>
<dbReference type="Pfam" id="PF13621">
    <property type="entry name" value="Cupin_8"/>
    <property type="match status" value="1"/>
</dbReference>
<dbReference type="SUPFAM" id="SSF56112">
    <property type="entry name" value="Protein kinase-like (PK-like)"/>
    <property type="match status" value="1"/>
</dbReference>
<evidence type="ECO:0000259" key="8">
    <source>
        <dbReference type="PROSITE" id="PS50181"/>
    </source>
</evidence>
<dbReference type="AlphaFoldDB" id="A0A498HR03"/>
<keyword evidence="4" id="KW-0479">Metal-binding</keyword>
<evidence type="ECO:0000256" key="3">
    <source>
        <dbReference type="ARBA" id="ARBA00006801"/>
    </source>
</evidence>
<dbReference type="InterPro" id="IPR011009">
    <property type="entry name" value="Kinase-like_dom_sf"/>
</dbReference>
<dbReference type="STRING" id="3750.A0A498HR03"/>
<dbReference type="GO" id="GO:0005634">
    <property type="term" value="C:nucleus"/>
    <property type="evidence" value="ECO:0007669"/>
    <property type="project" value="UniProtKB-SubCell"/>
</dbReference>
<evidence type="ECO:0000256" key="6">
    <source>
        <dbReference type="ARBA" id="ARBA00023004"/>
    </source>
</evidence>
<reference evidence="10 11" key="1">
    <citation type="submission" date="2018-10" db="EMBL/GenBank/DDBJ databases">
        <title>A high-quality apple genome assembly.</title>
        <authorList>
            <person name="Hu J."/>
        </authorList>
    </citation>
    <scope>NUCLEOTIDE SEQUENCE [LARGE SCALE GENOMIC DNA]</scope>
    <source>
        <strain evidence="11">cv. HFTH1</strain>
        <tissue evidence="10">Young leaf</tissue>
    </source>
</reference>
<comment type="cofactor">
    <cofactor evidence="1">
        <name>Fe(2+)</name>
        <dbReference type="ChEBI" id="CHEBI:29033"/>
    </cofactor>
</comment>
<evidence type="ECO:0000313" key="10">
    <source>
        <dbReference type="EMBL" id="RXH73968.1"/>
    </source>
</evidence>
<dbReference type="SMART" id="SM00256">
    <property type="entry name" value="FBOX"/>
    <property type="match status" value="1"/>
</dbReference>
<dbReference type="Gene3D" id="1.20.1280.50">
    <property type="match status" value="1"/>
</dbReference>
<dbReference type="PROSITE" id="PS50181">
    <property type="entry name" value="FBOX"/>
    <property type="match status" value="1"/>
</dbReference>
<dbReference type="FunFam" id="2.60.120.650:FF:000045">
    <property type="entry name" value="F-box protein At1g78280"/>
    <property type="match status" value="1"/>
</dbReference>
<dbReference type="PROSITE" id="PS51184">
    <property type="entry name" value="JMJC"/>
    <property type="match status" value="1"/>
</dbReference>
<evidence type="ECO:0000313" key="11">
    <source>
        <dbReference type="Proteomes" id="UP000290289"/>
    </source>
</evidence>
<keyword evidence="5" id="KW-0560">Oxidoreductase</keyword>
<feature type="domain" description="F-box" evidence="8">
    <location>
        <begin position="19"/>
        <end position="65"/>
    </location>
</feature>
<dbReference type="Proteomes" id="UP000290289">
    <property type="component" value="Chromosome 15"/>
</dbReference>